<accession>A0A1V2HA05</accession>
<comment type="caution">
    <text evidence="4">The sequence shown here is derived from an EMBL/GenBank/DDBJ whole genome shotgun (WGS) entry which is preliminary data.</text>
</comment>
<protein>
    <recommendedName>
        <fullName evidence="6">Aspartate aminotransferase family protein</fullName>
    </recommendedName>
</protein>
<dbReference type="SUPFAM" id="SSF53383">
    <property type="entry name" value="PLP-dependent transferases"/>
    <property type="match status" value="1"/>
</dbReference>
<evidence type="ECO:0000256" key="3">
    <source>
        <dbReference type="RuleBase" id="RU003560"/>
    </source>
</evidence>
<keyword evidence="5" id="KW-1185">Reference proteome</keyword>
<reference evidence="4 5" key="1">
    <citation type="submission" date="2016-10" db="EMBL/GenBank/DDBJ databases">
        <title>Draft Genome sequence of Roseomonas sp. strain M3.</title>
        <authorList>
            <person name="Subhash Y."/>
            <person name="Lee S."/>
        </authorList>
    </citation>
    <scope>NUCLEOTIDE SEQUENCE [LARGE SCALE GENOMIC DNA]</scope>
    <source>
        <strain evidence="4 5">M3</strain>
    </source>
</reference>
<dbReference type="Gene3D" id="3.40.640.10">
    <property type="entry name" value="Type I PLP-dependent aspartate aminotransferase-like (Major domain)"/>
    <property type="match status" value="1"/>
</dbReference>
<dbReference type="AlphaFoldDB" id="A0A1V2HA05"/>
<dbReference type="EMBL" id="MLCO01000009">
    <property type="protein sequence ID" value="ONG58900.1"/>
    <property type="molecule type" value="Genomic_DNA"/>
</dbReference>
<dbReference type="InterPro" id="IPR015422">
    <property type="entry name" value="PyrdxlP-dep_Trfase_small"/>
</dbReference>
<comment type="cofactor">
    <cofactor evidence="1">
        <name>pyridoxal 5'-phosphate</name>
        <dbReference type="ChEBI" id="CHEBI:597326"/>
    </cofactor>
</comment>
<dbReference type="GO" id="GO:0030170">
    <property type="term" value="F:pyridoxal phosphate binding"/>
    <property type="evidence" value="ECO:0007669"/>
    <property type="project" value="InterPro"/>
</dbReference>
<name>A0A1V2HA05_9PROT</name>
<organism evidence="4 5">
    <name type="scientific">Teichococcus deserti</name>
    <dbReference type="NCBI Taxonomy" id="1817963"/>
    <lineage>
        <taxon>Bacteria</taxon>
        <taxon>Pseudomonadati</taxon>
        <taxon>Pseudomonadota</taxon>
        <taxon>Alphaproteobacteria</taxon>
        <taxon>Acetobacterales</taxon>
        <taxon>Roseomonadaceae</taxon>
        <taxon>Roseomonas</taxon>
    </lineage>
</organism>
<proteinExistence type="inferred from homology"/>
<evidence type="ECO:0000313" key="5">
    <source>
        <dbReference type="Proteomes" id="UP000188879"/>
    </source>
</evidence>
<dbReference type="InterPro" id="IPR005814">
    <property type="entry name" value="Aminotrans_3"/>
</dbReference>
<dbReference type="Proteomes" id="UP000188879">
    <property type="component" value="Unassembled WGS sequence"/>
</dbReference>
<evidence type="ECO:0008006" key="6">
    <source>
        <dbReference type="Google" id="ProtNLM"/>
    </source>
</evidence>
<dbReference type="RefSeq" id="WP_076955600.1">
    <property type="nucleotide sequence ID" value="NZ_MLCO01000009.1"/>
</dbReference>
<dbReference type="OrthoDB" id="9801052at2"/>
<dbReference type="GO" id="GO:0008483">
    <property type="term" value="F:transaminase activity"/>
    <property type="evidence" value="ECO:0007669"/>
    <property type="project" value="InterPro"/>
</dbReference>
<dbReference type="InterPro" id="IPR015421">
    <property type="entry name" value="PyrdxlP-dep_Trfase_major"/>
</dbReference>
<comment type="similarity">
    <text evidence="3">Belongs to the class-III pyridoxal-phosphate-dependent aminotransferase family.</text>
</comment>
<keyword evidence="2 3" id="KW-0663">Pyridoxal phosphate</keyword>
<sequence>MRNASLQQDFREASSASAEWEARGRVVMPIASSRAIAFHDPYPLTVTRAEGSFLWDADGQRYIDLASNMYSLVHGNAFPPVVQAAAAQLAQGSAWPANNTAQIELAEELVARLPAVEKVLFCNSGTEAFSLALNIARGQTGRHRFLMAQGGYHGTMWDTNLGGRAAPGPVHFSAPYGDTAAFLSVIEQHGDEIAAVFLEPVLGSGGFALPPAGFLRAVYEAARATGIVFVLDEVISFRLAFNGAQGALDFAPDLVMLGKVIGGGFPVGGVGGRAELLAVVDPAAPRALASGTFSGNPVTMAAGLASVRALTPAAIAHIDRLAQLLEAGLQAEAAAKSLPLHTRRVGSMLGLFFYDPGQAPVFAASRPDAAFTQELHLAMLLEGLFPLPRCAMTTTTVMTAPLIAEVVQRFGRALARVGSLVPVPA</sequence>
<gene>
    <name evidence="4" type="ORF">BKE38_01475</name>
</gene>
<dbReference type="PANTHER" id="PTHR43713">
    <property type="entry name" value="GLUTAMATE-1-SEMIALDEHYDE 2,1-AMINOMUTASE"/>
    <property type="match status" value="1"/>
</dbReference>
<dbReference type="PANTHER" id="PTHR43713:SF3">
    <property type="entry name" value="GLUTAMATE-1-SEMIALDEHYDE 2,1-AMINOMUTASE 1, CHLOROPLASTIC-RELATED"/>
    <property type="match status" value="1"/>
</dbReference>
<dbReference type="Pfam" id="PF00202">
    <property type="entry name" value="Aminotran_3"/>
    <property type="match status" value="2"/>
</dbReference>
<dbReference type="Gene3D" id="3.90.1150.10">
    <property type="entry name" value="Aspartate Aminotransferase, domain 1"/>
    <property type="match status" value="1"/>
</dbReference>
<evidence type="ECO:0000256" key="1">
    <source>
        <dbReference type="ARBA" id="ARBA00001933"/>
    </source>
</evidence>
<evidence type="ECO:0000313" key="4">
    <source>
        <dbReference type="EMBL" id="ONG58900.1"/>
    </source>
</evidence>
<dbReference type="InterPro" id="IPR015424">
    <property type="entry name" value="PyrdxlP-dep_Trfase"/>
</dbReference>
<evidence type="ECO:0000256" key="2">
    <source>
        <dbReference type="ARBA" id="ARBA00022898"/>
    </source>
</evidence>